<dbReference type="InterPro" id="IPR057936">
    <property type="entry name" value="KOWx_Spt5"/>
</dbReference>
<evidence type="ECO:0000256" key="2">
    <source>
        <dbReference type="ARBA" id="ARBA00006956"/>
    </source>
</evidence>
<evidence type="ECO:0000256" key="4">
    <source>
        <dbReference type="ARBA" id="ARBA00021370"/>
    </source>
</evidence>
<dbReference type="GO" id="GO:0006357">
    <property type="term" value="P:regulation of transcription by RNA polymerase II"/>
    <property type="evidence" value="ECO:0007669"/>
    <property type="project" value="InterPro"/>
</dbReference>
<evidence type="ECO:0000259" key="18">
    <source>
        <dbReference type="SMART" id="SM01104"/>
    </source>
</evidence>
<dbReference type="Pfam" id="PF23042">
    <property type="entry name" value="KOW1_SPT5"/>
    <property type="match status" value="1"/>
</dbReference>
<evidence type="ECO:0000256" key="8">
    <source>
        <dbReference type="ARBA" id="ARBA00023015"/>
    </source>
</evidence>
<keyword evidence="11" id="KW-0539">Nucleus</keyword>
<evidence type="ECO:0000256" key="3">
    <source>
        <dbReference type="ARBA" id="ARBA00020181"/>
    </source>
</evidence>
<proteinExistence type="inferred from homology"/>
<dbReference type="Gene3D" id="3.30.70.940">
    <property type="entry name" value="NusG, N-terminal domain"/>
    <property type="match status" value="1"/>
</dbReference>
<dbReference type="SUPFAM" id="SSF50104">
    <property type="entry name" value="Translation proteins SH3-like domain"/>
    <property type="match status" value="1"/>
</dbReference>
<dbReference type="InterPro" id="IPR014722">
    <property type="entry name" value="Rib_uL2_dom2"/>
</dbReference>
<feature type="region of interest" description="Disordered" evidence="16">
    <location>
        <begin position="656"/>
        <end position="792"/>
    </location>
</feature>
<dbReference type="SMART" id="SM00739">
    <property type="entry name" value="KOW"/>
    <property type="match status" value="5"/>
</dbReference>
<evidence type="ECO:0000256" key="7">
    <source>
        <dbReference type="ARBA" id="ARBA00022737"/>
    </source>
</evidence>
<evidence type="ECO:0000256" key="1">
    <source>
        <dbReference type="ARBA" id="ARBA00004123"/>
    </source>
</evidence>
<evidence type="ECO:0000256" key="12">
    <source>
        <dbReference type="ARBA" id="ARBA00024691"/>
    </source>
</evidence>
<dbReference type="InterPro" id="IPR022581">
    <property type="entry name" value="Spt5_N"/>
</dbReference>
<dbReference type="CDD" id="cd06085">
    <property type="entry name" value="KOW_Spt5_5"/>
    <property type="match status" value="1"/>
</dbReference>
<dbReference type="STRING" id="78915.A0A4P9XPN5"/>
<feature type="domain" description="KOW" evidence="17">
    <location>
        <begin position="358"/>
        <end position="385"/>
    </location>
</feature>
<dbReference type="GO" id="GO:0032044">
    <property type="term" value="C:DSIF complex"/>
    <property type="evidence" value="ECO:0007669"/>
    <property type="project" value="TreeGrafter"/>
</dbReference>
<dbReference type="Pfam" id="PF23037">
    <property type="entry name" value="KOWx_SPT5"/>
    <property type="match status" value="1"/>
</dbReference>
<feature type="region of interest" description="Disordered" evidence="16">
    <location>
        <begin position="553"/>
        <end position="573"/>
    </location>
</feature>
<feature type="domain" description="KOW" evidence="17">
    <location>
        <begin position="575"/>
        <end position="602"/>
    </location>
</feature>
<comment type="subcellular location">
    <subcellularLocation>
        <location evidence="1">Nucleus</location>
    </subcellularLocation>
</comment>
<dbReference type="Gene3D" id="2.30.30.30">
    <property type="match status" value="3"/>
</dbReference>
<evidence type="ECO:0000256" key="6">
    <source>
        <dbReference type="ARBA" id="ARBA00022553"/>
    </source>
</evidence>
<dbReference type="Pfam" id="PF23291">
    <property type="entry name" value="KOW4_SPT5"/>
    <property type="match status" value="1"/>
</dbReference>
<dbReference type="PIRSF" id="PIRSF036945">
    <property type="entry name" value="Spt5"/>
    <property type="match status" value="1"/>
</dbReference>
<feature type="compositionally biased region" description="Gly residues" evidence="16">
    <location>
        <begin position="559"/>
        <end position="569"/>
    </location>
</feature>
<dbReference type="InterPro" id="IPR036735">
    <property type="entry name" value="NGN_dom_sf"/>
</dbReference>
<feature type="compositionally biased region" description="Acidic residues" evidence="16">
    <location>
        <begin position="1"/>
        <end position="15"/>
    </location>
</feature>
<dbReference type="GO" id="GO:0003729">
    <property type="term" value="F:mRNA binding"/>
    <property type="evidence" value="ECO:0007669"/>
    <property type="project" value="TreeGrafter"/>
</dbReference>
<evidence type="ECO:0000256" key="5">
    <source>
        <dbReference type="ARBA" id="ARBA00022491"/>
    </source>
</evidence>
<feature type="compositionally biased region" description="Low complexity" evidence="16">
    <location>
        <begin position="742"/>
        <end position="752"/>
    </location>
</feature>
<feature type="compositionally biased region" description="Polar residues" evidence="16">
    <location>
        <begin position="701"/>
        <end position="727"/>
    </location>
</feature>
<dbReference type="InterPro" id="IPR024945">
    <property type="entry name" value="Spt5_C_dom"/>
</dbReference>
<keyword evidence="7" id="KW-0677">Repeat</keyword>
<keyword evidence="9" id="KW-0010">Activator</keyword>
<dbReference type="InterPro" id="IPR041976">
    <property type="entry name" value="KOW_Spt5_3"/>
</dbReference>
<feature type="region of interest" description="Disordered" evidence="16">
    <location>
        <begin position="199"/>
        <end position="220"/>
    </location>
</feature>
<dbReference type="Proteomes" id="UP000271241">
    <property type="component" value="Unassembled WGS sequence"/>
</dbReference>
<comment type="subunit">
    <text evidence="13">Component of the SPT4-SPT5 complex. Interacts with RNA polymerase II.</text>
</comment>
<sequence length="924" mass="100214">RAGGFVDEDLPDDEEVRDRGASRHQQLDRRRFRDEEFNAEELAAQLRERYSRDDYTSSGHRGNVEHVAERLKLPDPGKEWNVVLNLMQKGLTRRHDILSVFTRDALKGYVYIEALQPAPVQKSLENVPFAFASTLSLVPVAQMVDVLKVTAKEVTLRPRTWVRVRRGKYANDLAQVLEVSESGETAVVKLVPRLEFKDDDTTDSAKRKAKSRPPQRLFNPEDRYKIEGMRDVLVGRGNTYTVGSDTYRDGYLEKRLKVSALITEDVNATLDEISKFAANDQDEDGESMSLSSLAEPLMNARADPSQFNMGDHVVVTEGALKGAHGIIDRIVDTTADVVVRAGGMKKTTSLPIEALRKRFQQGDHVKVVNGKFKDETGLVVKVAENIVTLISDTTMKEISVFSKDLREAGDITTAQSVSSAFDLHDCVEFLDNQHAGIVVRVDRDYLMLLREDGQVGLVKPHQVAKQKRDVRRVIASDADGNIIRVGDKVKEVGTMGREGVVLYLHRKSAFIHSREVTENSGVFLVRSNELRSLANSGARNVSGMGGDRFARPGPPMQRGHGGGGGGGGRFNHRNDRLVGQTVVITQGRDKGLLGIVKESSDSTARVELHSNARVVAVDKSKLHPSAAAGGGNGYGGSGGSYGSGFGNGGRGAGAQTPFYGASGGKTPNPYSSDGGRTPAWDAGNRTPAWDAGNRTPAWNAGNRTPAWNSGNRTPAWSSSSDNWNTGGATPRRSDGWGNVGQSSSGSSAAFPSTPGPATPGPIPATPGSSAPTPRFPSTPGPHTPSAQQAALASGGDYATIDIHKTNWPLEDVCVRITPHRITGTKWSNGDYDDADAVITRVQSDGTCTLRMSVSRELVQGVPREHMKPIVPEKRDLVKLLVGEHRGKIGELVGVDNMDVIVKAPDMQEFNFLKLTQLGKYQPDV</sequence>
<comment type="function">
    <text evidence="12">The SPT4-SPT5 complex mediates both activation and inhibition of transcription elongation, and plays a role in pre-mRNA processing. This complex seems to be important for the stability of the RNA polymerase II elongation machinery on the chromatin template but not for the inherent ability of this machinery to translocate down the gene.</text>
</comment>
<dbReference type="Pfam" id="PF03439">
    <property type="entry name" value="Spt5-NGN"/>
    <property type="match status" value="1"/>
</dbReference>
<dbReference type="InterPro" id="IPR005100">
    <property type="entry name" value="NGN-domain"/>
</dbReference>
<feature type="domain" description="KOW" evidence="17">
    <location>
        <begin position="306"/>
        <end position="333"/>
    </location>
</feature>
<protein>
    <recommendedName>
        <fullName evidence="3">Transcription elongation factor SPT5</fullName>
    </recommendedName>
    <alternativeName>
        <fullName evidence="14 15">Chromatin Elongation factor SPT5</fullName>
    </alternativeName>
    <alternativeName>
        <fullName evidence="4">Transcription elongation factor spt5</fullName>
    </alternativeName>
</protein>
<evidence type="ECO:0000256" key="16">
    <source>
        <dbReference type="SAM" id="MobiDB-lite"/>
    </source>
</evidence>
<dbReference type="EMBL" id="KZ992666">
    <property type="protein sequence ID" value="RKP07842.1"/>
    <property type="molecule type" value="Genomic_DNA"/>
</dbReference>
<evidence type="ECO:0000259" key="17">
    <source>
        <dbReference type="SMART" id="SM00739"/>
    </source>
</evidence>
<name>A0A4P9XPN5_9FUNG</name>
<evidence type="ECO:0000256" key="13">
    <source>
        <dbReference type="ARBA" id="ARBA00025870"/>
    </source>
</evidence>
<comment type="similarity">
    <text evidence="2">Belongs to the SPT5 family.</text>
</comment>
<feature type="region of interest" description="Disordered" evidence="16">
    <location>
        <begin position="1"/>
        <end position="28"/>
    </location>
</feature>
<dbReference type="InterPro" id="IPR005824">
    <property type="entry name" value="KOW"/>
</dbReference>
<feature type="non-terminal residue" evidence="19">
    <location>
        <position position="1"/>
    </location>
</feature>
<keyword evidence="6" id="KW-0597">Phosphoprotein</keyword>
<evidence type="ECO:0000256" key="9">
    <source>
        <dbReference type="ARBA" id="ARBA00023159"/>
    </source>
</evidence>
<dbReference type="InterPro" id="IPR039385">
    <property type="entry name" value="NGN_Euk"/>
</dbReference>
<dbReference type="CDD" id="cd09888">
    <property type="entry name" value="NGN_Euk"/>
    <property type="match status" value="1"/>
</dbReference>
<feature type="domain" description="KOW" evidence="17">
    <location>
        <begin position="870"/>
        <end position="897"/>
    </location>
</feature>
<dbReference type="SMART" id="SM01104">
    <property type="entry name" value="CTD"/>
    <property type="match status" value="1"/>
</dbReference>
<dbReference type="Pfam" id="PF23287">
    <property type="entry name" value="KOW7_SPT5"/>
    <property type="match status" value="1"/>
</dbReference>
<dbReference type="CDD" id="cd06083">
    <property type="entry name" value="KOW_Spt5_3"/>
    <property type="match status" value="1"/>
</dbReference>
<dbReference type="Pfam" id="PF12815">
    <property type="entry name" value="CTD"/>
    <property type="match status" value="1"/>
</dbReference>
<feature type="compositionally biased region" description="Pro residues" evidence="16">
    <location>
        <begin position="753"/>
        <end position="764"/>
    </location>
</feature>
<keyword evidence="8" id="KW-0805">Transcription regulation</keyword>
<dbReference type="PANTHER" id="PTHR11125">
    <property type="entry name" value="SUPPRESSOR OF TY 5"/>
    <property type="match status" value="1"/>
</dbReference>
<feature type="domain" description="Spt5 C-terminal" evidence="18">
    <location>
        <begin position="674"/>
        <end position="806"/>
    </location>
</feature>
<dbReference type="Pfam" id="PF11942">
    <property type="entry name" value="Spt5_N"/>
    <property type="match status" value="1"/>
</dbReference>
<dbReference type="AlphaFoldDB" id="A0A4P9XPN5"/>
<dbReference type="OrthoDB" id="28901at2759"/>
<reference evidence="20" key="1">
    <citation type="journal article" date="2018" name="Nat. Microbiol.">
        <title>Leveraging single-cell genomics to expand the fungal tree of life.</title>
        <authorList>
            <person name="Ahrendt S.R."/>
            <person name="Quandt C.A."/>
            <person name="Ciobanu D."/>
            <person name="Clum A."/>
            <person name="Salamov A."/>
            <person name="Andreopoulos B."/>
            <person name="Cheng J.F."/>
            <person name="Woyke T."/>
            <person name="Pelin A."/>
            <person name="Henrissat B."/>
            <person name="Reynolds N.K."/>
            <person name="Benny G.L."/>
            <person name="Smith M.E."/>
            <person name="James T.Y."/>
            <person name="Grigoriev I.V."/>
        </authorList>
    </citation>
    <scope>NUCLEOTIDE SEQUENCE [LARGE SCALE GENOMIC DNA]</scope>
    <source>
        <strain evidence="20">RSA 1356</strain>
    </source>
</reference>
<accession>A0A4P9XPN5</accession>
<dbReference type="InterPro" id="IPR017071">
    <property type="entry name" value="TF_Spt5_eukaryote"/>
</dbReference>
<dbReference type="InterPro" id="IPR041977">
    <property type="entry name" value="KOW_Spt5_4"/>
</dbReference>
<dbReference type="CDD" id="cd06081">
    <property type="entry name" value="KOW_Spt5_1"/>
    <property type="match status" value="1"/>
</dbReference>
<dbReference type="CDD" id="cd06084">
    <property type="entry name" value="KOW_Spt5_4"/>
    <property type="match status" value="1"/>
</dbReference>
<dbReference type="Pfam" id="PF23290">
    <property type="entry name" value="KOW5_SPT5"/>
    <property type="match status" value="1"/>
</dbReference>
<dbReference type="InterPro" id="IPR041973">
    <property type="entry name" value="KOW_Spt5_1"/>
</dbReference>
<dbReference type="InterPro" id="IPR057934">
    <property type="entry name" value="KOW_Spt5_7"/>
</dbReference>
<feature type="domain" description="KOW" evidence="17">
    <location>
        <begin position="155"/>
        <end position="182"/>
    </location>
</feature>
<dbReference type="InterPro" id="IPR041978">
    <property type="entry name" value="KOW_Spt5_5"/>
</dbReference>
<evidence type="ECO:0000256" key="11">
    <source>
        <dbReference type="ARBA" id="ARBA00023242"/>
    </source>
</evidence>
<gene>
    <name evidence="19" type="ORF">THASP1DRAFT_16475</name>
</gene>
<evidence type="ECO:0000256" key="15">
    <source>
        <dbReference type="ARBA" id="ARBA00031006"/>
    </source>
</evidence>
<dbReference type="PANTHER" id="PTHR11125:SF7">
    <property type="entry name" value="TRANSCRIPTION ELONGATION FACTOR SPT5"/>
    <property type="match status" value="1"/>
</dbReference>
<dbReference type="GO" id="GO:0032784">
    <property type="term" value="P:regulation of DNA-templated transcription elongation"/>
    <property type="evidence" value="ECO:0007669"/>
    <property type="project" value="InterPro"/>
</dbReference>
<evidence type="ECO:0000313" key="20">
    <source>
        <dbReference type="Proteomes" id="UP000271241"/>
    </source>
</evidence>
<dbReference type="FunFam" id="2.30.30.30:FF:000018">
    <property type="entry name" value="Transcription elongation factor SPT5"/>
    <property type="match status" value="1"/>
</dbReference>
<dbReference type="InterPro" id="IPR039659">
    <property type="entry name" value="SPT5"/>
</dbReference>
<evidence type="ECO:0000256" key="10">
    <source>
        <dbReference type="ARBA" id="ARBA00023163"/>
    </source>
</evidence>
<keyword evidence="20" id="KW-1185">Reference proteome</keyword>
<organism evidence="19 20">
    <name type="scientific">Thamnocephalis sphaerospora</name>
    <dbReference type="NCBI Taxonomy" id="78915"/>
    <lineage>
        <taxon>Eukaryota</taxon>
        <taxon>Fungi</taxon>
        <taxon>Fungi incertae sedis</taxon>
        <taxon>Zoopagomycota</taxon>
        <taxon>Zoopagomycotina</taxon>
        <taxon>Zoopagomycetes</taxon>
        <taxon>Zoopagales</taxon>
        <taxon>Sigmoideomycetaceae</taxon>
        <taxon>Thamnocephalis</taxon>
    </lineage>
</organism>
<evidence type="ECO:0000256" key="14">
    <source>
        <dbReference type="ARBA" id="ARBA00029865"/>
    </source>
</evidence>
<feature type="compositionally biased region" description="Basic and acidic residues" evidence="16">
    <location>
        <begin position="16"/>
        <end position="28"/>
    </location>
</feature>
<keyword evidence="5" id="KW-0678">Repressor</keyword>
<dbReference type="GO" id="GO:0006368">
    <property type="term" value="P:transcription elongation by RNA polymerase II"/>
    <property type="evidence" value="ECO:0007669"/>
    <property type="project" value="TreeGrafter"/>
</dbReference>
<dbReference type="InterPro" id="IPR008991">
    <property type="entry name" value="Translation_prot_SH3-like_sf"/>
</dbReference>
<evidence type="ECO:0000313" key="19">
    <source>
        <dbReference type="EMBL" id="RKP07842.1"/>
    </source>
</evidence>
<feature type="compositionally biased region" description="Pro residues" evidence="16">
    <location>
        <begin position="773"/>
        <end position="782"/>
    </location>
</feature>
<keyword evidence="10" id="KW-0804">Transcription</keyword>